<keyword evidence="1" id="KW-0812">Transmembrane</keyword>
<dbReference type="RefSeq" id="XP_040623521.1">
    <property type="nucleotide sequence ID" value="XM_040769443.1"/>
</dbReference>
<dbReference type="EMBL" id="JH795882">
    <property type="protein sequence ID" value="EJT96623.1"/>
    <property type="molecule type" value="Genomic_DNA"/>
</dbReference>
<feature type="transmembrane region" description="Helical" evidence="1">
    <location>
        <begin position="163"/>
        <end position="181"/>
    </location>
</feature>
<dbReference type="HOGENOM" id="CLU_1288868_0_0_1"/>
<feature type="transmembrane region" description="Helical" evidence="1">
    <location>
        <begin position="188"/>
        <end position="212"/>
    </location>
</feature>
<gene>
    <name evidence="2" type="ORF">DACRYDRAFT_112571</name>
</gene>
<evidence type="ECO:0000313" key="2">
    <source>
        <dbReference type="EMBL" id="EJT96623.1"/>
    </source>
</evidence>
<protein>
    <submittedName>
        <fullName evidence="2">Uncharacterized protein</fullName>
    </submittedName>
</protein>
<organism evidence="2 3">
    <name type="scientific">Dacryopinax primogenitus (strain DJM 731)</name>
    <name type="common">Brown rot fungus</name>
    <dbReference type="NCBI Taxonomy" id="1858805"/>
    <lineage>
        <taxon>Eukaryota</taxon>
        <taxon>Fungi</taxon>
        <taxon>Dikarya</taxon>
        <taxon>Basidiomycota</taxon>
        <taxon>Agaricomycotina</taxon>
        <taxon>Dacrymycetes</taxon>
        <taxon>Dacrymycetales</taxon>
        <taxon>Dacrymycetaceae</taxon>
        <taxon>Dacryopinax</taxon>
    </lineage>
</organism>
<dbReference type="OrthoDB" id="10500907at2759"/>
<sequence length="214" mass="22836">MAPIVSQEVIVAAPAQDLLRRSEYAYTHASPFLMQEGGGLSAFVPSEGDDSDDYDFNELLKTENEILVEVLHAVRPSVLNGSPAADDVFQAIKEWFIQLWETISGFGSRMWKPIADKIAEVAGQVESFIRAHPKEIAYTVGGVLLTVALIIFGGPAILTLLGFGIWGPIAGSLVAVLRSIAMGGSVLLVANLQITAVVCFIVGLALILYSALHG</sequence>
<keyword evidence="3" id="KW-1185">Reference proteome</keyword>
<keyword evidence="1" id="KW-1133">Transmembrane helix</keyword>
<keyword evidence="1" id="KW-0472">Membrane</keyword>
<name>M5FNX6_DACPD</name>
<dbReference type="GeneID" id="63684505"/>
<evidence type="ECO:0000256" key="1">
    <source>
        <dbReference type="SAM" id="Phobius"/>
    </source>
</evidence>
<dbReference type="Proteomes" id="UP000030653">
    <property type="component" value="Unassembled WGS sequence"/>
</dbReference>
<accession>M5FNX6</accession>
<reference evidence="2 3" key="1">
    <citation type="journal article" date="2012" name="Science">
        <title>The Paleozoic origin of enzymatic lignin decomposition reconstructed from 31 fungal genomes.</title>
        <authorList>
            <person name="Floudas D."/>
            <person name="Binder M."/>
            <person name="Riley R."/>
            <person name="Barry K."/>
            <person name="Blanchette R.A."/>
            <person name="Henrissat B."/>
            <person name="Martinez A.T."/>
            <person name="Otillar R."/>
            <person name="Spatafora J.W."/>
            <person name="Yadav J.S."/>
            <person name="Aerts A."/>
            <person name="Benoit I."/>
            <person name="Boyd A."/>
            <person name="Carlson A."/>
            <person name="Copeland A."/>
            <person name="Coutinho P.M."/>
            <person name="de Vries R.P."/>
            <person name="Ferreira P."/>
            <person name="Findley K."/>
            <person name="Foster B."/>
            <person name="Gaskell J."/>
            <person name="Glotzer D."/>
            <person name="Gorecki P."/>
            <person name="Heitman J."/>
            <person name="Hesse C."/>
            <person name="Hori C."/>
            <person name="Igarashi K."/>
            <person name="Jurgens J.A."/>
            <person name="Kallen N."/>
            <person name="Kersten P."/>
            <person name="Kohler A."/>
            <person name="Kuees U."/>
            <person name="Kumar T.K.A."/>
            <person name="Kuo A."/>
            <person name="LaButti K."/>
            <person name="Larrondo L.F."/>
            <person name="Lindquist E."/>
            <person name="Ling A."/>
            <person name="Lombard V."/>
            <person name="Lucas S."/>
            <person name="Lundell T."/>
            <person name="Martin R."/>
            <person name="McLaughlin D.J."/>
            <person name="Morgenstern I."/>
            <person name="Morin E."/>
            <person name="Murat C."/>
            <person name="Nagy L.G."/>
            <person name="Nolan M."/>
            <person name="Ohm R.A."/>
            <person name="Patyshakuliyeva A."/>
            <person name="Rokas A."/>
            <person name="Ruiz-Duenas F.J."/>
            <person name="Sabat G."/>
            <person name="Salamov A."/>
            <person name="Samejima M."/>
            <person name="Schmutz J."/>
            <person name="Slot J.C."/>
            <person name="St John F."/>
            <person name="Stenlid J."/>
            <person name="Sun H."/>
            <person name="Sun S."/>
            <person name="Syed K."/>
            <person name="Tsang A."/>
            <person name="Wiebenga A."/>
            <person name="Young D."/>
            <person name="Pisabarro A."/>
            <person name="Eastwood D.C."/>
            <person name="Martin F."/>
            <person name="Cullen D."/>
            <person name="Grigoriev I.V."/>
            <person name="Hibbett D.S."/>
        </authorList>
    </citation>
    <scope>NUCLEOTIDE SEQUENCE [LARGE SCALE GENOMIC DNA]</scope>
    <source>
        <strain evidence="2 3">DJM-731 SS1</strain>
    </source>
</reference>
<feature type="transmembrane region" description="Helical" evidence="1">
    <location>
        <begin position="136"/>
        <end position="157"/>
    </location>
</feature>
<evidence type="ECO:0000313" key="3">
    <source>
        <dbReference type="Proteomes" id="UP000030653"/>
    </source>
</evidence>
<dbReference type="AlphaFoldDB" id="M5FNX6"/>
<proteinExistence type="predicted"/>